<dbReference type="InterPro" id="IPR029068">
    <property type="entry name" value="Glyas_Bleomycin-R_OHBP_Dase"/>
</dbReference>
<accession>A0A1B9NJ40</accession>
<dbReference type="InterPro" id="IPR028973">
    <property type="entry name" value="PhnB-like"/>
</dbReference>
<dbReference type="CDD" id="cd06588">
    <property type="entry name" value="PhnB_like"/>
    <property type="match status" value="1"/>
</dbReference>
<dbReference type="InterPro" id="IPR004360">
    <property type="entry name" value="Glyas_Fos-R_dOase_dom"/>
</dbReference>
<dbReference type="Proteomes" id="UP000093355">
    <property type="component" value="Unassembled WGS sequence"/>
</dbReference>
<dbReference type="SUPFAM" id="SSF54593">
    <property type="entry name" value="Glyoxalase/Bleomycin resistance protein/Dihydroxybiphenyl dioxygenase"/>
    <property type="match status" value="1"/>
</dbReference>
<evidence type="ECO:0000313" key="1">
    <source>
        <dbReference type="EMBL" id="OCG76595.1"/>
    </source>
</evidence>
<dbReference type="Pfam" id="PF00903">
    <property type="entry name" value="Glyoxalase"/>
    <property type="match status" value="1"/>
</dbReference>
<protein>
    <submittedName>
        <fullName evidence="1">Glyoxalase</fullName>
    </submittedName>
</protein>
<dbReference type="STRING" id="904291.A7J15_11475"/>
<gene>
    <name evidence="1" type="ORF">A7J15_11475</name>
</gene>
<name>A0A1B9NJ40_9MICO</name>
<evidence type="ECO:0000313" key="2">
    <source>
        <dbReference type="Proteomes" id="UP000093355"/>
    </source>
</evidence>
<dbReference type="Gene3D" id="3.10.180.10">
    <property type="entry name" value="2,3-Dihydroxybiphenyl 1,2-Dioxygenase, domain 1"/>
    <property type="match status" value="1"/>
</dbReference>
<dbReference type="AlphaFoldDB" id="A0A1B9NJ40"/>
<keyword evidence="2" id="KW-1185">Reference proteome</keyword>
<reference evidence="1 2" key="1">
    <citation type="submission" date="2016-05" db="EMBL/GenBank/DDBJ databases">
        <authorList>
            <person name="Lavstsen T."/>
            <person name="Jespersen J.S."/>
        </authorList>
    </citation>
    <scope>NUCLEOTIDE SEQUENCE [LARGE SCALE GENOMIC DNA]</scope>
    <source>
        <strain evidence="1 2">YLB-01</strain>
    </source>
</reference>
<dbReference type="PANTHER" id="PTHR33990:SF1">
    <property type="entry name" value="PROTEIN YJDN"/>
    <property type="match status" value="1"/>
</dbReference>
<dbReference type="EMBL" id="LXMD01000001">
    <property type="protein sequence ID" value="OCG76595.1"/>
    <property type="molecule type" value="Genomic_DNA"/>
</dbReference>
<sequence>MAQSLYLWFPGNAAEALAFYRDTFGGELELHTYAEFGRADGPPDAVAHGTLSGPVSLYGCDAGGDEDAVVMTGISVALLGAANAETSRRWFAALSEGGRVIDPLQRRPWGAHDGQVRDRYGVRWLVGFED</sequence>
<comment type="caution">
    <text evidence="1">The sequence shown here is derived from an EMBL/GenBank/DDBJ whole genome shotgun (WGS) entry which is preliminary data.</text>
</comment>
<dbReference type="OrthoDB" id="9795306at2"/>
<dbReference type="PANTHER" id="PTHR33990">
    <property type="entry name" value="PROTEIN YJDN-RELATED"/>
    <property type="match status" value="1"/>
</dbReference>
<organism evidence="1 2">
    <name type="scientific">Microbacterium sediminis</name>
    <dbReference type="NCBI Taxonomy" id="904291"/>
    <lineage>
        <taxon>Bacteria</taxon>
        <taxon>Bacillati</taxon>
        <taxon>Actinomycetota</taxon>
        <taxon>Actinomycetes</taxon>
        <taxon>Micrococcales</taxon>
        <taxon>Microbacteriaceae</taxon>
        <taxon>Microbacterium</taxon>
    </lineage>
</organism>
<dbReference type="RefSeq" id="WP_067028096.1">
    <property type="nucleotide sequence ID" value="NZ_CP038256.1"/>
</dbReference>
<proteinExistence type="predicted"/>